<protein>
    <submittedName>
        <fullName evidence="1">Uncharacterized protein</fullName>
    </submittedName>
</protein>
<sequence>MERSGKLKTRALWQRAVTVSKTAAKGISDGDTTANGSGSGVGGGVCIGSGGSGTMLKNRTSFHNLATSLLDQRN</sequence>
<dbReference type="AlphaFoldDB" id="A0ABD0K2Q0"/>
<evidence type="ECO:0000313" key="1">
    <source>
        <dbReference type="EMBL" id="KAK7481700.1"/>
    </source>
</evidence>
<gene>
    <name evidence="1" type="ORF">BaRGS_00027073</name>
</gene>
<proteinExistence type="predicted"/>
<feature type="non-terminal residue" evidence="1">
    <location>
        <position position="74"/>
    </location>
</feature>
<dbReference type="Proteomes" id="UP001519460">
    <property type="component" value="Unassembled WGS sequence"/>
</dbReference>
<keyword evidence="2" id="KW-1185">Reference proteome</keyword>
<accession>A0ABD0K2Q0</accession>
<organism evidence="1 2">
    <name type="scientific">Batillaria attramentaria</name>
    <dbReference type="NCBI Taxonomy" id="370345"/>
    <lineage>
        <taxon>Eukaryota</taxon>
        <taxon>Metazoa</taxon>
        <taxon>Spiralia</taxon>
        <taxon>Lophotrochozoa</taxon>
        <taxon>Mollusca</taxon>
        <taxon>Gastropoda</taxon>
        <taxon>Caenogastropoda</taxon>
        <taxon>Sorbeoconcha</taxon>
        <taxon>Cerithioidea</taxon>
        <taxon>Batillariidae</taxon>
        <taxon>Batillaria</taxon>
    </lineage>
</organism>
<dbReference type="EMBL" id="JACVVK020000258">
    <property type="protein sequence ID" value="KAK7481700.1"/>
    <property type="molecule type" value="Genomic_DNA"/>
</dbReference>
<comment type="caution">
    <text evidence="1">The sequence shown here is derived from an EMBL/GenBank/DDBJ whole genome shotgun (WGS) entry which is preliminary data.</text>
</comment>
<reference evidence="1 2" key="1">
    <citation type="journal article" date="2023" name="Sci. Data">
        <title>Genome assembly of the Korean intertidal mud-creeper Batillaria attramentaria.</title>
        <authorList>
            <person name="Patra A.K."/>
            <person name="Ho P.T."/>
            <person name="Jun S."/>
            <person name="Lee S.J."/>
            <person name="Kim Y."/>
            <person name="Won Y.J."/>
        </authorList>
    </citation>
    <scope>NUCLEOTIDE SEQUENCE [LARGE SCALE GENOMIC DNA]</scope>
    <source>
        <strain evidence="1">Wonlab-2016</strain>
    </source>
</reference>
<evidence type="ECO:0000313" key="2">
    <source>
        <dbReference type="Proteomes" id="UP001519460"/>
    </source>
</evidence>
<name>A0ABD0K2Q0_9CAEN</name>